<sequence>MAPRQKKCIHPSLTVDVSPHGAEAGYKRPDWKRRAAATTSSGRFPWDGPKEEPASHLFTFPAPLVLPDDDLAQDPGQPPQSLRSWHNMPERNHATCNRKTVYVARPPAIPESLSVMSKWIEPAAAAAAAAAAVQPPKADDILAYLGAFYHGFEVREYNPTLRFEPWEDNASKGNPTSFVALKEGPADSLTRIRARPSLDGVFSHQLNLNDMLDCAIRILPRDAYALLLLVDHDLYEDEDDDFCCGRAYGGSRVAVVSSARYSPLCHAHEGVDTSHIWPASHCAAYVASQCLWLFCLARTASHELGHCFGMAHCMYYACVMQSTAGVAEDCRQPPYLCPVCAEKLSVAAGEAHGPLVMGMVWYEYHRL</sequence>
<dbReference type="GO" id="GO:0008237">
    <property type="term" value="F:metallopeptidase activity"/>
    <property type="evidence" value="ECO:0007669"/>
    <property type="project" value="UniProtKB-KW"/>
</dbReference>
<dbReference type="AlphaFoldDB" id="A0A9P4XWJ1"/>
<dbReference type="InterPro" id="IPR012962">
    <property type="entry name" value="Pept_M54_archaemetzincn"/>
</dbReference>
<evidence type="ECO:0000256" key="6">
    <source>
        <dbReference type="ARBA" id="ARBA00023049"/>
    </source>
</evidence>
<dbReference type="PANTHER" id="PTHR15910">
    <property type="entry name" value="ARCHAEMETZINCIN"/>
    <property type="match status" value="1"/>
</dbReference>
<keyword evidence="6" id="KW-0482">Metalloprotease</keyword>
<evidence type="ECO:0000256" key="2">
    <source>
        <dbReference type="ARBA" id="ARBA00022670"/>
    </source>
</evidence>
<evidence type="ECO:0000313" key="9">
    <source>
        <dbReference type="Proteomes" id="UP000803844"/>
    </source>
</evidence>
<keyword evidence="4" id="KW-0378">Hydrolase</keyword>
<keyword evidence="9" id="KW-1185">Reference proteome</keyword>
<comment type="cofactor">
    <cofactor evidence="1">
        <name>Zn(2+)</name>
        <dbReference type="ChEBI" id="CHEBI:29105"/>
    </cofactor>
</comment>
<organism evidence="8 9">
    <name type="scientific">Cryphonectria parasitica (strain ATCC 38755 / EP155)</name>
    <dbReference type="NCBI Taxonomy" id="660469"/>
    <lineage>
        <taxon>Eukaryota</taxon>
        <taxon>Fungi</taxon>
        <taxon>Dikarya</taxon>
        <taxon>Ascomycota</taxon>
        <taxon>Pezizomycotina</taxon>
        <taxon>Sordariomycetes</taxon>
        <taxon>Sordariomycetidae</taxon>
        <taxon>Diaporthales</taxon>
        <taxon>Cryphonectriaceae</taxon>
        <taxon>Cryphonectria-Endothia species complex</taxon>
        <taxon>Cryphonectria</taxon>
    </lineage>
</organism>
<feature type="region of interest" description="Disordered" evidence="7">
    <location>
        <begin position="1"/>
        <end position="50"/>
    </location>
</feature>
<evidence type="ECO:0008006" key="10">
    <source>
        <dbReference type="Google" id="ProtNLM"/>
    </source>
</evidence>
<accession>A0A9P4XWJ1</accession>
<proteinExistence type="predicted"/>
<dbReference type="GO" id="GO:0046872">
    <property type="term" value="F:metal ion binding"/>
    <property type="evidence" value="ECO:0007669"/>
    <property type="project" value="UniProtKB-KW"/>
</dbReference>
<evidence type="ECO:0000256" key="1">
    <source>
        <dbReference type="ARBA" id="ARBA00001947"/>
    </source>
</evidence>
<reference evidence="8" key="1">
    <citation type="journal article" date="2020" name="Phytopathology">
        <title>Genome sequence of the chestnut blight fungus Cryphonectria parasitica EP155: A fundamental resource for an archetypical invasive plant pathogen.</title>
        <authorList>
            <person name="Crouch J.A."/>
            <person name="Dawe A."/>
            <person name="Aerts A."/>
            <person name="Barry K."/>
            <person name="Churchill A.C.L."/>
            <person name="Grimwood J."/>
            <person name="Hillman B."/>
            <person name="Milgroom M.G."/>
            <person name="Pangilinan J."/>
            <person name="Smith M."/>
            <person name="Salamov A."/>
            <person name="Schmutz J."/>
            <person name="Yadav J."/>
            <person name="Grigoriev I.V."/>
            <person name="Nuss D."/>
        </authorList>
    </citation>
    <scope>NUCLEOTIDE SEQUENCE</scope>
    <source>
        <strain evidence="8">EP155</strain>
    </source>
</reference>
<dbReference type="RefSeq" id="XP_040773292.1">
    <property type="nucleotide sequence ID" value="XM_040922296.1"/>
</dbReference>
<dbReference type="CDD" id="cd11375">
    <property type="entry name" value="Peptidase_M54"/>
    <property type="match status" value="1"/>
</dbReference>
<dbReference type="EMBL" id="MU032350">
    <property type="protein sequence ID" value="KAF3762313.1"/>
    <property type="molecule type" value="Genomic_DNA"/>
</dbReference>
<gene>
    <name evidence="8" type="ORF">M406DRAFT_347447</name>
</gene>
<keyword evidence="3" id="KW-0479">Metal-binding</keyword>
<dbReference type="GO" id="GO:0006508">
    <property type="term" value="P:proteolysis"/>
    <property type="evidence" value="ECO:0007669"/>
    <property type="project" value="UniProtKB-KW"/>
</dbReference>
<name>A0A9P4XWJ1_CRYP1</name>
<evidence type="ECO:0000313" key="8">
    <source>
        <dbReference type="EMBL" id="KAF3762313.1"/>
    </source>
</evidence>
<dbReference type="SUPFAM" id="SSF55486">
    <property type="entry name" value="Metalloproteases ('zincins'), catalytic domain"/>
    <property type="match status" value="1"/>
</dbReference>
<keyword evidence="2" id="KW-0645">Protease</keyword>
<dbReference type="Proteomes" id="UP000803844">
    <property type="component" value="Unassembled WGS sequence"/>
</dbReference>
<dbReference type="OrthoDB" id="2365600at2759"/>
<evidence type="ECO:0000256" key="3">
    <source>
        <dbReference type="ARBA" id="ARBA00022723"/>
    </source>
</evidence>
<dbReference type="InterPro" id="IPR024079">
    <property type="entry name" value="MetalloPept_cat_dom_sf"/>
</dbReference>
<evidence type="ECO:0000256" key="4">
    <source>
        <dbReference type="ARBA" id="ARBA00022801"/>
    </source>
</evidence>
<comment type="caution">
    <text evidence="8">The sequence shown here is derived from an EMBL/GenBank/DDBJ whole genome shotgun (WGS) entry which is preliminary data.</text>
</comment>
<dbReference type="Pfam" id="PF07998">
    <property type="entry name" value="Peptidase_M54"/>
    <property type="match status" value="1"/>
</dbReference>
<dbReference type="Gene3D" id="3.40.390.10">
    <property type="entry name" value="Collagenase (Catalytic Domain)"/>
    <property type="match status" value="1"/>
</dbReference>
<evidence type="ECO:0000256" key="7">
    <source>
        <dbReference type="SAM" id="MobiDB-lite"/>
    </source>
</evidence>
<evidence type="ECO:0000256" key="5">
    <source>
        <dbReference type="ARBA" id="ARBA00022833"/>
    </source>
</evidence>
<dbReference type="GeneID" id="63839425"/>
<keyword evidence="5" id="KW-0862">Zinc</keyword>
<protein>
    <recommendedName>
        <fullName evidence="10">Archaemetzincin-2</fullName>
    </recommendedName>
</protein>
<dbReference type="PANTHER" id="PTHR15910:SF1">
    <property type="entry name" value="ARCHAEMETZINCIN-2"/>
    <property type="match status" value="1"/>
</dbReference>